<name>A0AAE0KJQ4_9PEZI</name>
<evidence type="ECO:0000259" key="3">
    <source>
        <dbReference type="PROSITE" id="PS50076"/>
    </source>
</evidence>
<dbReference type="InterPro" id="IPR052763">
    <property type="entry name" value="DnaJ_C4"/>
</dbReference>
<keyword evidence="2" id="KW-0812">Transmembrane</keyword>
<keyword evidence="2" id="KW-1133">Transmembrane helix</keyword>
<dbReference type="AlphaFoldDB" id="A0AAE0KJQ4"/>
<dbReference type="Pfam" id="PF00226">
    <property type="entry name" value="DnaJ"/>
    <property type="match status" value="1"/>
</dbReference>
<evidence type="ECO:0000256" key="1">
    <source>
        <dbReference type="SAM" id="MobiDB-lite"/>
    </source>
</evidence>
<gene>
    <name evidence="4" type="ORF">B0H63DRAFT_562012</name>
</gene>
<feature type="transmembrane region" description="Helical" evidence="2">
    <location>
        <begin position="263"/>
        <end position="284"/>
    </location>
</feature>
<feature type="compositionally biased region" description="Basic and acidic residues" evidence="1">
    <location>
        <begin position="219"/>
        <end position="247"/>
    </location>
</feature>
<evidence type="ECO:0000313" key="4">
    <source>
        <dbReference type="EMBL" id="KAK3377934.1"/>
    </source>
</evidence>
<protein>
    <submittedName>
        <fullName evidence="4">DnaJ domain-containing protein</fullName>
    </submittedName>
</protein>
<dbReference type="PANTHER" id="PTHR44825">
    <property type="match status" value="1"/>
</dbReference>
<keyword evidence="5" id="KW-1185">Reference proteome</keyword>
<reference evidence="4" key="2">
    <citation type="submission" date="2023-06" db="EMBL/GenBank/DDBJ databases">
        <authorList>
            <consortium name="Lawrence Berkeley National Laboratory"/>
            <person name="Haridas S."/>
            <person name="Hensen N."/>
            <person name="Bonometti L."/>
            <person name="Westerberg I."/>
            <person name="Brannstrom I.O."/>
            <person name="Guillou S."/>
            <person name="Cros-Aarteil S."/>
            <person name="Calhoun S."/>
            <person name="Kuo A."/>
            <person name="Mondo S."/>
            <person name="Pangilinan J."/>
            <person name="Riley R."/>
            <person name="LaButti K."/>
            <person name="Andreopoulos B."/>
            <person name="Lipzen A."/>
            <person name="Chen C."/>
            <person name="Yanf M."/>
            <person name="Daum C."/>
            <person name="Ng V."/>
            <person name="Clum A."/>
            <person name="Steindorff A."/>
            <person name="Ohm R."/>
            <person name="Martin F."/>
            <person name="Silar P."/>
            <person name="Natvig D."/>
            <person name="Lalanne C."/>
            <person name="Gautier V."/>
            <person name="Ament-velasquez S.L."/>
            <person name="Kruys A."/>
            <person name="Hutchinson M.I."/>
            <person name="Powell A.J."/>
            <person name="Barry K."/>
            <person name="Miller A.N."/>
            <person name="Grigoriev I.V."/>
            <person name="Debuchy R."/>
            <person name="Gladieux P."/>
            <person name="Thoren M.H."/>
            <person name="Johannesson H."/>
        </authorList>
    </citation>
    <scope>NUCLEOTIDE SEQUENCE</scope>
    <source>
        <strain evidence="4">CBS 232.78</strain>
    </source>
</reference>
<accession>A0AAE0KJQ4</accession>
<dbReference type="CDD" id="cd06257">
    <property type="entry name" value="DnaJ"/>
    <property type="match status" value="1"/>
</dbReference>
<organism evidence="4 5">
    <name type="scientific">Podospora didyma</name>
    <dbReference type="NCBI Taxonomy" id="330526"/>
    <lineage>
        <taxon>Eukaryota</taxon>
        <taxon>Fungi</taxon>
        <taxon>Dikarya</taxon>
        <taxon>Ascomycota</taxon>
        <taxon>Pezizomycotina</taxon>
        <taxon>Sordariomycetes</taxon>
        <taxon>Sordariomycetidae</taxon>
        <taxon>Sordariales</taxon>
        <taxon>Podosporaceae</taxon>
        <taxon>Podospora</taxon>
    </lineage>
</organism>
<dbReference type="PANTHER" id="PTHR44825:SF1">
    <property type="entry name" value="DNAJ HOMOLOG SUBFAMILY C MEMBER 4"/>
    <property type="match status" value="1"/>
</dbReference>
<evidence type="ECO:0000313" key="5">
    <source>
        <dbReference type="Proteomes" id="UP001285441"/>
    </source>
</evidence>
<comment type="caution">
    <text evidence="4">The sequence shown here is derived from an EMBL/GenBank/DDBJ whole genome shotgun (WGS) entry which is preliminary data.</text>
</comment>
<evidence type="ECO:0000256" key="2">
    <source>
        <dbReference type="SAM" id="Phobius"/>
    </source>
</evidence>
<dbReference type="EMBL" id="JAULSW010000006">
    <property type="protein sequence ID" value="KAK3377934.1"/>
    <property type="molecule type" value="Genomic_DNA"/>
</dbReference>
<dbReference type="InterPro" id="IPR001623">
    <property type="entry name" value="DnaJ_domain"/>
</dbReference>
<dbReference type="PROSITE" id="PS50076">
    <property type="entry name" value="DNAJ_2"/>
    <property type="match status" value="1"/>
</dbReference>
<keyword evidence="2" id="KW-0472">Membrane</keyword>
<feature type="compositionally biased region" description="Low complexity" evidence="1">
    <location>
        <begin position="192"/>
        <end position="202"/>
    </location>
</feature>
<sequence length="299" mass="33178">MPLRYTLIGGAAAPVGSHHQHHHLFLGGRCLFRHANHHPQQHFHASRILQDDRSSHSDNDQNHYDTLNVHRDASHAEIKKSFYHLSKQSHPDHNPADPGAPRRFMRISEAYSVLSHAEKRARYDRTLPRRPHVPFHPNAAGSYHSTGPAGGRPASGLSRRRGTFTGPPPSFFRSGGWGAQGAKRRAAHEESTGGASTGAAPGMGPGQDPHRHKQNTSPHFDRESHERTHRHNDERAARAAEHRMRGEKGGGPYVPDWSPMASFWLVTGILGMAMVGPYMLFGGWKQAEAVKRDKKGTKT</sequence>
<dbReference type="Proteomes" id="UP001285441">
    <property type="component" value="Unassembled WGS sequence"/>
</dbReference>
<dbReference type="Gene3D" id="1.10.287.110">
    <property type="entry name" value="DnaJ domain"/>
    <property type="match status" value="1"/>
</dbReference>
<proteinExistence type="predicted"/>
<feature type="region of interest" description="Disordered" evidence="1">
    <location>
        <begin position="122"/>
        <end position="247"/>
    </location>
</feature>
<dbReference type="InterPro" id="IPR036869">
    <property type="entry name" value="J_dom_sf"/>
</dbReference>
<reference evidence="4" key="1">
    <citation type="journal article" date="2023" name="Mol. Phylogenet. Evol.">
        <title>Genome-scale phylogeny and comparative genomics of the fungal order Sordariales.</title>
        <authorList>
            <person name="Hensen N."/>
            <person name="Bonometti L."/>
            <person name="Westerberg I."/>
            <person name="Brannstrom I.O."/>
            <person name="Guillou S."/>
            <person name="Cros-Aarteil S."/>
            <person name="Calhoun S."/>
            <person name="Haridas S."/>
            <person name="Kuo A."/>
            <person name="Mondo S."/>
            <person name="Pangilinan J."/>
            <person name="Riley R."/>
            <person name="LaButti K."/>
            <person name="Andreopoulos B."/>
            <person name="Lipzen A."/>
            <person name="Chen C."/>
            <person name="Yan M."/>
            <person name="Daum C."/>
            <person name="Ng V."/>
            <person name="Clum A."/>
            <person name="Steindorff A."/>
            <person name="Ohm R.A."/>
            <person name="Martin F."/>
            <person name="Silar P."/>
            <person name="Natvig D.O."/>
            <person name="Lalanne C."/>
            <person name="Gautier V."/>
            <person name="Ament-Velasquez S.L."/>
            <person name="Kruys A."/>
            <person name="Hutchinson M.I."/>
            <person name="Powell A.J."/>
            <person name="Barry K."/>
            <person name="Miller A.N."/>
            <person name="Grigoriev I.V."/>
            <person name="Debuchy R."/>
            <person name="Gladieux P."/>
            <person name="Hiltunen Thoren M."/>
            <person name="Johannesson H."/>
        </authorList>
    </citation>
    <scope>NUCLEOTIDE SEQUENCE</scope>
    <source>
        <strain evidence="4">CBS 232.78</strain>
    </source>
</reference>
<dbReference type="PRINTS" id="PR00625">
    <property type="entry name" value="JDOMAIN"/>
</dbReference>
<feature type="domain" description="J" evidence="3">
    <location>
        <begin position="62"/>
        <end position="127"/>
    </location>
</feature>
<dbReference type="SMART" id="SM00271">
    <property type="entry name" value="DnaJ"/>
    <property type="match status" value="1"/>
</dbReference>
<dbReference type="SUPFAM" id="SSF46565">
    <property type="entry name" value="Chaperone J-domain"/>
    <property type="match status" value="1"/>
</dbReference>